<sequence length="258" mass="26186">MAATNESTGARQGRAAAGTAAFFAEVVGTFMLVFAGTAAVLATQRLDPSEGFSVVDDVAIALAFAFGILAAVYTVAEISGAHINPAVTIALAAVGRFPWRVVPAYVLAQLIGGLLAGLMNWLMFGDVAKELALGGTQPGEGVSWWTALVTEFVITAVLLVVVMATAVYEGAPGAGTFAGLAIGLWVGAAVLLALPISGASLNPARTLGPDIVAGAFPGWWIYVVGPVVGGIAGAALWTLLLERGDKQVVESMGADDDD</sequence>
<feature type="transmembrane region" description="Helical" evidence="7">
    <location>
        <begin position="106"/>
        <end position="124"/>
    </location>
</feature>
<dbReference type="EMBL" id="JAULSC010000001">
    <property type="protein sequence ID" value="MDO3394442.1"/>
    <property type="molecule type" value="Genomic_DNA"/>
</dbReference>
<reference evidence="8" key="1">
    <citation type="submission" date="2023-06" db="EMBL/GenBank/DDBJ databases">
        <title>Genome sequence of Nocardioides sp. SOB44.</title>
        <authorList>
            <person name="Zhang G."/>
        </authorList>
    </citation>
    <scope>NUCLEOTIDE SEQUENCE</scope>
    <source>
        <strain evidence="8">SOB44</strain>
    </source>
</reference>
<keyword evidence="9" id="KW-1185">Reference proteome</keyword>
<accession>A0ABT8TQ82</accession>
<keyword evidence="5 7" id="KW-0472">Membrane</keyword>
<dbReference type="RefSeq" id="WP_302705437.1">
    <property type="nucleotide sequence ID" value="NZ_JAULSC010000001.1"/>
</dbReference>
<keyword evidence="4 7" id="KW-1133">Transmembrane helix</keyword>
<dbReference type="PANTHER" id="PTHR45724">
    <property type="entry name" value="AQUAPORIN NIP2-1"/>
    <property type="match status" value="1"/>
</dbReference>
<dbReference type="InterPro" id="IPR023271">
    <property type="entry name" value="Aquaporin-like"/>
</dbReference>
<feature type="transmembrane region" description="Helical" evidence="7">
    <location>
        <begin position="180"/>
        <end position="199"/>
    </location>
</feature>
<dbReference type="PRINTS" id="PR00783">
    <property type="entry name" value="MINTRINSICP"/>
</dbReference>
<name>A0ABT8TQ82_9ACTN</name>
<feature type="transmembrane region" description="Helical" evidence="7">
    <location>
        <begin position="54"/>
        <end position="76"/>
    </location>
</feature>
<evidence type="ECO:0000256" key="6">
    <source>
        <dbReference type="RuleBase" id="RU000477"/>
    </source>
</evidence>
<evidence type="ECO:0000256" key="7">
    <source>
        <dbReference type="SAM" id="Phobius"/>
    </source>
</evidence>
<evidence type="ECO:0000256" key="1">
    <source>
        <dbReference type="ARBA" id="ARBA00004141"/>
    </source>
</evidence>
<dbReference type="InterPro" id="IPR022357">
    <property type="entry name" value="MIP_CS"/>
</dbReference>
<keyword evidence="3 6" id="KW-0812">Transmembrane</keyword>
<dbReference type="Pfam" id="PF00230">
    <property type="entry name" value="MIP"/>
    <property type="match status" value="1"/>
</dbReference>
<evidence type="ECO:0000256" key="3">
    <source>
        <dbReference type="ARBA" id="ARBA00022692"/>
    </source>
</evidence>
<gene>
    <name evidence="8" type="ORF">QWJ41_01785</name>
</gene>
<comment type="similarity">
    <text evidence="6">Belongs to the MIP/aquaporin (TC 1.A.8) family.</text>
</comment>
<proteinExistence type="inferred from homology"/>
<feature type="transmembrane region" description="Helical" evidence="7">
    <location>
        <begin position="219"/>
        <end position="241"/>
    </location>
</feature>
<keyword evidence="2 6" id="KW-0813">Transport</keyword>
<dbReference type="NCBIfam" id="TIGR00861">
    <property type="entry name" value="MIP"/>
    <property type="match status" value="1"/>
</dbReference>
<comment type="subcellular location">
    <subcellularLocation>
        <location evidence="1">Membrane</location>
        <topology evidence="1">Multi-pass membrane protein</topology>
    </subcellularLocation>
</comment>
<organism evidence="8 9">
    <name type="scientific">Nocardioides cremeus</name>
    <dbReference type="NCBI Taxonomy" id="3058044"/>
    <lineage>
        <taxon>Bacteria</taxon>
        <taxon>Bacillati</taxon>
        <taxon>Actinomycetota</taxon>
        <taxon>Actinomycetes</taxon>
        <taxon>Propionibacteriales</taxon>
        <taxon>Nocardioidaceae</taxon>
        <taxon>Nocardioides</taxon>
    </lineage>
</organism>
<dbReference type="InterPro" id="IPR000425">
    <property type="entry name" value="MIP"/>
</dbReference>
<dbReference type="SUPFAM" id="SSF81338">
    <property type="entry name" value="Aquaporin-like"/>
    <property type="match status" value="1"/>
</dbReference>
<feature type="transmembrane region" description="Helical" evidence="7">
    <location>
        <begin position="20"/>
        <end position="42"/>
    </location>
</feature>
<dbReference type="PANTHER" id="PTHR45724:SF13">
    <property type="entry name" value="AQUAPORIN NIP1-1-RELATED"/>
    <property type="match status" value="1"/>
</dbReference>
<evidence type="ECO:0000256" key="2">
    <source>
        <dbReference type="ARBA" id="ARBA00022448"/>
    </source>
</evidence>
<dbReference type="PROSITE" id="PS00221">
    <property type="entry name" value="MIP"/>
    <property type="match status" value="1"/>
</dbReference>
<dbReference type="InterPro" id="IPR034294">
    <property type="entry name" value="Aquaporin_transptr"/>
</dbReference>
<evidence type="ECO:0000256" key="4">
    <source>
        <dbReference type="ARBA" id="ARBA00022989"/>
    </source>
</evidence>
<feature type="transmembrane region" description="Helical" evidence="7">
    <location>
        <begin position="144"/>
        <end position="168"/>
    </location>
</feature>
<protein>
    <submittedName>
        <fullName evidence="8">MIP family channel protein</fullName>
    </submittedName>
</protein>
<evidence type="ECO:0000313" key="9">
    <source>
        <dbReference type="Proteomes" id="UP001168363"/>
    </source>
</evidence>
<dbReference type="Gene3D" id="1.20.1080.10">
    <property type="entry name" value="Glycerol uptake facilitator protein"/>
    <property type="match status" value="1"/>
</dbReference>
<dbReference type="Proteomes" id="UP001168363">
    <property type="component" value="Unassembled WGS sequence"/>
</dbReference>
<evidence type="ECO:0000256" key="5">
    <source>
        <dbReference type="ARBA" id="ARBA00023136"/>
    </source>
</evidence>
<evidence type="ECO:0000313" key="8">
    <source>
        <dbReference type="EMBL" id="MDO3394442.1"/>
    </source>
</evidence>
<comment type="caution">
    <text evidence="8">The sequence shown here is derived from an EMBL/GenBank/DDBJ whole genome shotgun (WGS) entry which is preliminary data.</text>
</comment>